<feature type="compositionally biased region" description="Basic and acidic residues" evidence="2">
    <location>
        <begin position="721"/>
        <end position="734"/>
    </location>
</feature>
<feature type="compositionally biased region" description="Acidic residues" evidence="2">
    <location>
        <begin position="791"/>
        <end position="800"/>
    </location>
</feature>
<name>A0A8J6B742_9EUKA</name>
<gene>
    <name evidence="3" type="ORF">J8273_4134</name>
</gene>
<organism evidence="3 4">
    <name type="scientific">Carpediemonas membranifera</name>
    <dbReference type="NCBI Taxonomy" id="201153"/>
    <lineage>
        <taxon>Eukaryota</taxon>
        <taxon>Metamonada</taxon>
        <taxon>Carpediemonas-like organisms</taxon>
        <taxon>Carpediemonas</taxon>
    </lineage>
</organism>
<feature type="region of interest" description="Disordered" evidence="2">
    <location>
        <begin position="70"/>
        <end position="180"/>
    </location>
</feature>
<feature type="region of interest" description="Disordered" evidence="2">
    <location>
        <begin position="786"/>
        <end position="869"/>
    </location>
</feature>
<accession>A0A8J6B742</accession>
<evidence type="ECO:0000256" key="2">
    <source>
        <dbReference type="SAM" id="MobiDB-lite"/>
    </source>
</evidence>
<feature type="region of interest" description="Disordered" evidence="2">
    <location>
        <begin position="1"/>
        <end position="46"/>
    </location>
</feature>
<feature type="compositionally biased region" description="Acidic residues" evidence="2">
    <location>
        <begin position="156"/>
        <end position="167"/>
    </location>
</feature>
<feature type="compositionally biased region" description="Basic residues" evidence="2">
    <location>
        <begin position="1"/>
        <end position="10"/>
    </location>
</feature>
<reference evidence="3" key="1">
    <citation type="submission" date="2021-05" db="EMBL/GenBank/DDBJ databases">
        <title>A free-living protist that lacks canonical eukaryotic 1 DNA replication and segregation systems.</title>
        <authorList>
            <person name="Salas-Leiva D.E."/>
            <person name="Tromer E.C."/>
            <person name="Curtis B.A."/>
            <person name="Jerlstrom-Hultqvist J."/>
            <person name="Kolisko M."/>
            <person name="Yi Z."/>
            <person name="Salas-Leiva J.S."/>
            <person name="Gallot-Lavallee L."/>
            <person name="Kops G.J.P.L."/>
            <person name="Archibald J.M."/>
            <person name="Simpson A.G.B."/>
            <person name="Roger A.J."/>
        </authorList>
    </citation>
    <scope>NUCLEOTIDE SEQUENCE</scope>
    <source>
        <strain evidence="3">BICM</strain>
    </source>
</reference>
<feature type="compositionally biased region" description="Acidic residues" evidence="2">
    <location>
        <begin position="616"/>
        <end position="692"/>
    </location>
</feature>
<sequence length="869" mass="92189">MAFGKKKSKDKRKDKQSSKKKASRTIEVPAEDLSNTQMENIDGSPAQEVIDELPGQVPGEDIIVDGADIGITIADPESRHADEHLSPEGEAEPTEPANEELRAENTVELVEEPAAPATDAPPAEPTAPIPVSDDEGDTDGPPSATPPSPAERREEEAVEEPVEEPAVEADPVVENKANESAETIAALEAQNEQLSATVAALEAQLTATETQVVAASYVSKAMSRGVFEETLRTQVVEGLRSAREEVAQAKAEAEAAIASKAAEFESAMEAMRQQLREAEHQRATAAEALYDAVGIPVAGTEGDQDPKAKGKIKAKPAKSKTKGPVATDPLELPAVKTLAVHLKQLKEEKAVLEDAYAELQASVQELQVQARANPVLKRDLEAKTALLDAATARVSELEAENEALLSRSVQGDGAIGELRATVDRMGAVTKGLEADLAAARERASAADQLEKRVGVLNADVAQLQIEAMTREGEVSRVTAATSRLVVNAERMSGKLNNICDILEREPGENASALVDKRTQANEAWCHAEDALAAFGVDLAVVRRRLEVERAMERGDYDSDVEELGQLAVGDNGMSDESDDEPVAVPGTTSVTAEAEVGSETNEAVDEAVEPTPLADTELETEQVEQEPESGVEEPEAEVPAEVEEPKEEPEPEADEAEPVIEDEADGETDVSIEDPVPEVGEEAMVEADAEPADDSRSEGEPEAVPLSDDEAMEPGALADTEDTHPEVDGPRTEAADEGVNETQPETSEEEPQAEEEPEEPDSPADAIADAIAEALEAVISQVAVHMVDPVSNEDEVEAPVEESTSSDPEPVGEPTAVPLTPDPAGPDSGPDDRERADTATQTRKVAISFVESDTEDEEVPPQLVASELD</sequence>
<feature type="region of interest" description="Disordered" evidence="2">
    <location>
        <begin position="591"/>
        <end position="772"/>
    </location>
</feature>
<evidence type="ECO:0000313" key="4">
    <source>
        <dbReference type="Proteomes" id="UP000717585"/>
    </source>
</evidence>
<feature type="region of interest" description="Disordered" evidence="2">
    <location>
        <begin position="300"/>
        <end position="326"/>
    </location>
</feature>
<feature type="coiled-coil region" evidence="1">
    <location>
        <begin position="236"/>
        <end position="288"/>
    </location>
</feature>
<evidence type="ECO:0000313" key="3">
    <source>
        <dbReference type="EMBL" id="KAG9394469.1"/>
    </source>
</evidence>
<keyword evidence="1" id="KW-0175">Coiled coil</keyword>
<feature type="compositionally biased region" description="Low complexity" evidence="2">
    <location>
        <begin position="112"/>
        <end position="121"/>
    </location>
</feature>
<evidence type="ECO:0000256" key="1">
    <source>
        <dbReference type="SAM" id="Coils"/>
    </source>
</evidence>
<dbReference type="AlphaFoldDB" id="A0A8J6B742"/>
<feature type="compositionally biased region" description="Acidic residues" evidence="2">
    <location>
        <begin position="746"/>
        <end position="762"/>
    </location>
</feature>
<proteinExistence type="predicted"/>
<feature type="compositionally biased region" description="Basic residues" evidence="2">
    <location>
        <begin position="309"/>
        <end position="321"/>
    </location>
</feature>
<feature type="compositionally biased region" description="Basic and acidic residues" evidence="2">
    <location>
        <begin position="76"/>
        <end position="87"/>
    </location>
</feature>
<protein>
    <submittedName>
        <fullName evidence="3">Uncharacterized protein</fullName>
    </submittedName>
</protein>
<keyword evidence="4" id="KW-1185">Reference proteome</keyword>
<dbReference type="Proteomes" id="UP000717585">
    <property type="component" value="Unassembled WGS sequence"/>
</dbReference>
<feature type="coiled-coil region" evidence="1">
    <location>
        <begin position="335"/>
        <end position="407"/>
    </location>
</feature>
<feature type="compositionally biased region" description="Low complexity" evidence="2">
    <location>
        <begin position="763"/>
        <end position="772"/>
    </location>
</feature>
<comment type="caution">
    <text evidence="3">The sequence shown here is derived from an EMBL/GenBank/DDBJ whole genome shotgun (WGS) entry which is preliminary data.</text>
</comment>
<dbReference type="EMBL" id="JAHDYR010000015">
    <property type="protein sequence ID" value="KAG9394469.1"/>
    <property type="molecule type" value="Genomic_DNA"/>
</dbReference>